<feature type="region of interest" description="Disordered" evidence="1">
    <location>
        <begin position="1"/>
        <end position="59"/>
    </location>
</feature>
<evidence type="ECO:0000256" key="1">
    <source>
        <dbReference type="SAM" id="MobiDB-lite"/>
    </source>
</evidence>
<feature type="compositionally biased region" description="Low complexity" evidence="1">
    <location>
        <begin position="1"/>
        <end position="21"/>
    </location>
</feature>
<dbReference type="KEGG" id="ipa:Isop_1148"/>
<dbReference type="STRING" id="575540.Isop_1148"/>
<evidence type="ECO:0000313" key="3">
    <source>
        <dbReference type="Proteomes" id="UP000008631"/>
    </source>
</evidence>
<gene>
    <name evidence="2" type="ordered locus">Isop_1148</name>
</gene>
<dbReference type="RefSeq" id="WP_013564024.1">
    <property type="nucleotide sequence ID" value="NC_014962.1"/>
</dbReference>
<organism evidence="2 3">
    <name type="scientific">Isosphaera pallida (strain ATCC 43644 / DSM 9630 / IS1B)</name>
    <dbReference type="NCBI Taxonomy" id="575540"/>
    <lineage>
        <taxon>Bacteria</taxon>
        <taxon>Pseudomonadati</taxon>
        <taxon>Planctomycetota</taxon>
        <taxon>Planctomycetia</taxon>
        <taxon>Isosphaerales</taxon>
        <taxon>Isosphaeraceae</taxon>
        <taxon>Isosphaera</taxon>
    </lineage>
</organism>
<dbReference type="EMBL" id="CP002353">
    <property type="protein sequence ID" value="ADV61735.1"/>
    <property type="molecule type" value="Genomic_DNA"/>
</dbReference>
<dbReference type="AlphaFoldDB" id="E8R5I6"/>
<sequence length="595" mass="67300">MIDAESGPVPSSRFPSRSDPSTEWDGSVSPARPALPHAPAQRRWSAPRRDGEVVADPPLADTPRLIQHEHAVRAQRDEAVRVAGWPLNELRRQARREVAMCARAFAQRHQLSPSGLGALEDGTIPLIVTGHQPEWIHPGVWFKMIAAHALARRVGGAALNVVVDQDLVKRLTIKVPDGRSPDWSPCTLAFDRGAGEAIHEEWVVHDWDLFRSLAARTREILGSLVADPIMEPYLTEALRVEGRVTLGERHTVARARLERAWGWGVDEVAISAIARTESFRSLLLDLVCQAERFRVLHNAALRDHRHRHKIRSRHHPFADLAQSSEGWIETPFWVWSASRPRRRPLLVRRRGDRVELATPESLFEGEGRPGPDRFADLPVSPTASASARETLAQLEQAGIKIRPRAFTTTLFLRWFLADWFLHGIGGAHYDQLGDRIASHWFQAPPPTFGVLSLTQHLKPGQPDPDAIRRQRDWINQRLRDLTHHPERLVGTQDICEPARAQRFDQLIAQKRQWIEAPTATRAQRAERCRALRGIRSELAALLADQRQMWVAQRAEVESQLASLLRRTDREYAIVLHSASQTRALFQRILVESGLD</sequence>
<dbReference type="InParanoid" id="E8R5I6"/>
<evidence type="ECO:0000313" key="2">
    <source>
        <dbReference type="EMBL" id="ADV61735.1"/>
    </source>
</evidence>
<dbReference type="eggNOG" id="ENOG502Z9TR">
    <property type="taxonomic scope" value="Bacteria"/>
</dbReference>
<proteinExistence type="predicted"/>
<accession>E8R5I6</accession>
<name>E8R5I6_ISOPI</name>
<dbReference type="HOGENOM" id="CLU_515513_0_0_0"/>
<keyword evidence="3" id="KW-1185">Reference proteome</keyword>
<reference evidence="2 3" key="2">
    <citation type="journal article" date="2011" name="Stand. Genomic Sci.">
        <title>Complete genome sequence of Isosphaera pallida type strain (IS1B).</title>
        <authorList>
            <consortium name="US DOE Joint Genome Institute (JGI-PGF)"/>
            <person name="Goker M."/>
            <person name="Cleland D."/>
            <person name="Saunders E."/>
            <person name="Lapidus A."/>
            <person name="Nolan M."/>
            <person name="Lucas S."/>
            <person name="Hammon N."/>
            <person name="Deshpande S."/>
            <person name="Cheng J.F."/>
            <person name="Tapia R."/>
            <person name="Han C."/>
            <person name="Goodwin L."/>
            <person name="Pitluck S."/>
            <person name="Liolios K."/>
            <person name="Pagani I."/>
            <person name="Ivanova N."/>
            <person name="Mavromatis K."/>
            <person name="Pati A."/>
            <person name="Chen A."/>
            <person name="Palaniappan K."/>
            <person name="Land M."/>
            <person name="Hauser L."/>
            <person name="Chang Y.J."/>
            <person name="Jeffries C.D."/>
            <person name="Detter J.C."/>
            <person name="Beck B."/>
            <person name="Woyke T."/>
            <person name="Bristow J."/>
            <person name="Eisen J.A."/>
            <person name="Markowitz V."/>
            <person name="Hugenholtz P."/>
            <person name="Kyrpides N.C."/>
            <person name="Klenk H.P."/>
        </authorList>
    </citation>
    <scope>NUCLEOTIDE SEQUENCE [LARGE SCALE GENOMIC DNA]</scope>
    <source>
        <strain evidence="3">ATCC 43644 / DSM 9630 / IS1B</strain>
    </source>
</reference>
<dbReference type="OrthoDB" id="255440at2"/>
<reference key="1">
    <citation type="submission" date="2010-11" db="EMBL/GenBank/DDBJ databases">
        <title>The complete sequence of chromosome of Isophaera pallida ATCC 43644.</title>
        <authorList>
            <consortium name="US DOE Joint Genome Institute (JGI-PGF)"/>
            <person name="Lucas S."/>
            <person name="Copeland A."/>
            <person name="Lapidus A."/>
            <person name="Bruce D."/>
            <person name="Goodwin L."/>
            <person name="Pitluck S."/>
            <person name="Kyrpides N."/>
            <person name="Mavromatis K."/>
            <person name="Pagani I."/>
            <person name="Ivanova N."/>
            <person name="Saunders E."/>
            <person name="Brettin T."/>
            <person name="Detter J.C."/>
            <person name="Han C."/>
            <person name="Tapia R."/>
            <person name="Land M."/>
            <person name="Hauser L."/>
            <person name="Markowitz V."/>
            <person name="Cheng J.-F."/>
            <person name="Hugenholtz P."/>
            <person name="Woyke T."/>
            <person name="Wu D."/>
            <person name="Eisen J.A."/>
        </authorList>
    </citation>
    <scope>NUCLEOTIDE SEQUENCE</scope>
    <source>
        <strain>ATCC 43644</strain>
    </source>
</reference>
<dbReference type="Proteomes" id="UP000008631">
    <property type="component" value="Chromosome"/>
</dbReference>
<protein>
    <submittedName>
        <fullName evidence="2">Uncharacterized protein</fullName>
    </submittedName>
</protein>